<dbReference type="Proteomes" id="UP001295740">
    <property type="component" value="Unassembled WGS sequence"/>
</dbReference>
<reference evidence="5" key="1">
    <citation type="submission" date="2023-10" db="EMBL/GenBank/DDBJ databases">
        <authorList>
            <person name="Hackl T."/>
        </authorList>
    </citation>
    <scope>NUCLEOTIDE SEQUENCE</scope>
</reference>
<dbReference type="InterPro" id="IPR050432">
    <property type="entry name" value="FAD-linked_Oxidoreductases_BP"/>
</dbReference>
<sequence>MPLPSTYAALFQLWFACSITARFPDTSNATPLTYLASREIKPIFETIQQNADGSVPLFASEEDQLTPKGPKNLTKHTHSLSGPGNCKVFPGDGAWPSSSEWSALDDLTGGALLKPRPQAHICYDNSVGGVNGTPCQTMTANWTDPYFHLDDPIEMLSPLYEGMTCQPPGVFDSGNYPARREFARNTGIRLVVKNTGHDFSGKSSGAGSLSVWTHNMKELAHLPSYSDSSYSGPAIKAGAGIQGFELYAAANELGLIIMGGECPTVGVMGGWIQGGGHSPVTPLFGMGADQVLGFEVVTTDGRFVTANKDENPDLFWALRGGGGMTYGVVTSVVVKAYPDVPCSAATFAFSTGPNVTADAFKAGMKSYWKWFPEGANSQIYSYWNVFNVAGDISFTMSPFFAPNKSIAEAQAALQPFLDDMDALGIPISPNWTQFDGFYDAYKASFPVEAVINVGVVTASRLFPWQNWANPTIFNQTFEAIWQNVEDGQALFAYNMHPSWGPNGVQDNAVHPGWREAIGYMITGIVQDLTQPADELVAQRLNFTNGAMQRWRDITPGSGAYLNEADRLEPNFQWSFWGSFYPRLLALKQRYDPFNLFWAATAVGSEFFEVRSFDGYPDEDGRLCAKSDPSLYAAEGPDYVPH</sequence>
<dbReference type="Gene3D" id="3.30.465.10">
    <property type="match status" value="2"/>
</dbReference>
<evidence type="ECO:0000313" key="5">
    <source>
        <dbReference type="EMBL" id="CAJ2503651.1"/>
    </source>
</evidence>
<evidence type="ECO:0000259" key="4">
    <source>
        <dbReference type="PROSITE" id="PS51387"/>
    </source>
</evidence>
<feature type="chain" id="PRO_5042506679" evidence="3">
    <location>
        <begin position="30"/>
        <end position="641"/>
    </location>
</feature>
<dbReference type="PANTHER" id="PTHR13878">
    <property type="entry name" value="GULONOLACTONE OXIDASE"/>
    <property type="match status" value="1"/>
</dbReference>
<dbReference type="Pfam" id="PF08031">
    <property type="entry name" value="BBE"/>
    <property type="match status" value="1"/>
</dbReference>
<dbReference type="SUPFAM" id="SSF56176">
    <property type="entry name" value="FAD-binding/transporter-associated domain-like"/>
    <property type="match status" value="1"/>
</dbReference>
<dbReference type="Pfam" id="PF01565">
    <property type="entry name" value="FAD_binding_4"/>
    <property type="match status" value="1"/>
</dbReference>
<dbReference type="PANTHER" id="PTHR13878:SF91">
    <property type="entry name" value="FAD BINDING DOMAIN PROTEIN (AFU_ORTHOLOGUE AFUA_6G12070)-RELATED"/>
    <property type="match status" value="1"/>
</dbReference>
<comment type="caution">
    <text evidence="5">The sequence shown here is derived from an EMBL/GenBank/DDBJ whole genome shotgun (WGS) entry which is preliminary data.</text>
</comment>
<keyword evidence="3" id="KW-0732">Signal</keyword>
<dbReference type="InterPro" id="IPR016169">
    <property type="entry name" value="FAD-bd_PCMH_sub2"/>
</dbReference>
<dbReference type="EMBL" id="CAUWAG010000006">
    <property type="protein sequence ID" value="CAJ2503651.1"/>
    <property type="molecule type" value="Genomic_DNA"/>
</dbReference>
<dbReference type="InterPro" id="IPR012951">
    <property type="entry name" value="BBE"/>
</dbReference>
<protein>
    <submittedName>
        <fullName evidence="5">Uu.00g110450.m01.CDS01</fullName>
    </submittedName>
</protein>
<name>A0AAI8V9R5_9PEZI</name>
<dbReference type="InterPro" id="IPR006094">
    <property type="entry name" value="Oxid_FAD_bind_N"/>
</dbReference>
<dbReference type="GO" id="GO:0071949">
    <property type="term" value="F:FAD binding"/>
    <property type="evidence" value="ECO:0007669"/>
    <property type="project" value="InterPro"/>
</dbReference>
<organism evidence="5 6">
    <name type="scientific">Anthostomella pinea</name>
    <dbReference type="NCBI Taxonomy" id="933095"/>
    <lineage>
        <taxon>Eukaryota</taxon>
        <taxon>Fungi</taxon>
        <taxon>Dikarya</taxon>
        <taxon>Ascomycota</taxon>
        <taxon>Pezizomycotina</taxon>
        <taxon>Sordariomycetes</taxon>
        <taxon>Xylariomycetidae</taxon>
        <taxon>Xylariales</taxon>
        <taxon>Xylariaceae</taxon>
        <taxon>Anthostomella</taxon>
    </lineage>
</organism>
<dbReference type="GO" id="GO:0016491">
    <property type="term" value="F:oxidoreductase activity"/>
    <property type="evidence" value="ECO:0007669"/>
    <property type="project" value="UniProtKB-KW"/>
</dbReference>
<evidence type="ECO:0000313" key="6">
    <source>
        <dbReference type="Proteomes" id="UP001295740"/>
    </source>
</evidence>
<evidence type="ECO:0000256" key="1">
    <source>
        <dbReference type="ARBA" id="ARBA00005466"/>
    </source>
</evidence>
<keyword evidence="2" id="KW-0560">Oxidoreductase</keyword>
<comment type="similarity">
    <text evidence="1">Belongs to the oxygen-dependent FAD-linked oxidoreductase family.</text>
</comment>
<dbReference type="AlphaFoldDB" id="A0AAI8V9R5"/>
<proteinExistence type="inferred from homology"/>
<evidence type="ECO:0000256" key="2">
    <source>
        <dbReference type="ARBA" id="ARBA00023002"/>
    </source>
</evidence>
<keyword evidence="6" id="KW-1185">Reference proteome</keyword>
<dbReference type="InterPro" id="IPR036318">
    <property type="entry name" value="FAD-bd_PCMH-like_sf"/>
</dbReference>
<feature type="domain" description="FAD-binding PCMH-type" evidence="4">
    <location>
        <begin position="163"/>
        <end position="339"/>
    </location>
</feature>
<accession>A0AAI8V9R5</accession>
<feature type="signal peptide" evidence="3">
    <location>
        <begin position="1"/>
        <end position="29"/>
    </location>
</feature>
<gene>
    <name evidence="5" type="ORF">KHLLAP_LOCUS4119</name>
</gene>
<evidence type="ECO:0000256" key="3">
    <source>
        <dbReference type="SAM" id="SignalP"/>
    </source>
</evidence>
<dbReference type="PROSITE" id="PS51387">
    <property type="entry name" value="FAD_PCMH"/>
    <property type="match status" value="1"/>
</dbReference>
<dbReference type="InterPro" id="IPR016166">
    <property type="entry name" value="FAD-bd_PCMH"/>
</dbReference>